<dbReference type="GO" id="GO:0062030">
    <property type="term" value="P:negative regulation of stress granule assembly"/>
    <property type="evidence" value="ECO:0007669"/>
    <property type="project" value="TreeGrafter"/>
</dbReference>
<keyword evidence="4" id="KW-1185">Reference proteome</keyword>
<dbReference type="InterPro" id="IPR029021">
    <property type="entry name" value="Prot-tyrosine_phosphatase-like"/>
</dbReference>
<dbReference type="GO" id="GO:0005739">
    <property type="term" value="C:mitochondrion"/>
    <property type="evidence" value="ECO:0007669"/>
    <property type="project" value="TreeGrafter"/>
</dbReference>
<dbReference type="Ensembl" id="ENSGMOT00000004317.2">
    <property type="protein sequence ID" value="ENSGMOP00000004188.2"/>
    <property type="gene ID" value="ENSGMOG00000003930.2"/>
</dbReference>
<dbReference type="Gene3D" id="3.40.250.10">
    <property type="entry name" value="Rhodanese-like domain"/>
    <property type="match status" value="1"/>
</dbReference>
<dbReference type="GO" id="GO:2001244">
    <property type="term" value="P:positive regulation of intrinsic apoptotic signaling pathway"/>
    <property type="evidence" value="ECO:0007669"/>
    <property type="project" value="TreeGrafter"/>
</dbReference>
<name>A0A8C4Z199_GADMO</name>
<sequence length="294" mass="33133">MGGVMICEPSVLYNMLNQYTNVSKLADINYLYLIDSRYKLDYNTGHIITAKNAQRDSKGMFVVPENVEVESMRHIVVYDSDTSSLKDLGEAVRCAEVLAKVSLYPVLVVRGGYQKFSALYPFFRSVKIMYTIMELDNFEPYPVEIVVGLLYMADHNQARSPKMCEDLKISGMLNVSSTALDCETANHPILDVCLADSVTADLFSSLKRICVFIGSHVKKGSPVMVTSTHGISRCSAATIAFLMHHFKYSLEDAWKYLKKCKSNMRPNRGFVQQLSDWELHTTGQRSTDISEPNF</sequence>
<dbReference type="PROSITE" id="PS50054">
    <property type="entry name" value="TYR_PHOSPHATASE_DUAL"/>
    <property type="match status" value="1"/>
</dbReference>
<evidence type="ECO:0000313" key="3">
    <source>
        <dbReference type="Ensembl" id="ENSGMOP00000004188.2"/>
    </source>
</evidence>
<reference evidence="3" key="2">
    <citation type="submission" date="2025-09" db="UniProtKB">
        <authorList>
            <consortium name="Ensembl"/>
        </authorList>
    </citation>
    <scope>IDENTIFICATION</scope>
</reference>
<dbReference type="Pfam" id="PF00782">
    <property type="entry name" value="DSPc"/>
    <property type="match status" value="1"/>
</dbReference>
<organism evidence="3 4">
    <name type="scientific">Gadus morhua</name>
    <name type="common">Atlantic cod</name>
    <dbReference type="NCBI Taxonomy" id="8049"/>
    <lineage>
        <taxon>Eukaryota</taxon>
        <taxon>Metazoa</taxon>
        <taxon>Chordata</taxon>
        <taxon>Craniata</taxon>
        <taxon>Vertebrata</taxon>
        <taxon>Euteleostomi</taxon>
        <taxon>Actinopterygii</taxon>
        <taxon>Neopterygii</taxon>
        <taxon>Teleostei</taxon>
        <taxon>Neoteleostei</taxon>
        <taxon>Acanthomorphata</taxon>
        <taxon>Zeiogadaria</taxon>
        <taxon>Gadariae</taxon>
        <taxon>Gadiformes</taxon>
        <taxon>Gadoidei</taxon>
        <taxon>Gadidae</taxon>
        <taxon>Gadus</taxon>
    </lineage>
</organism>
<reference evidence="3" key="1">
    <citation type="submission" date="2025-08" db="UniProtKB">
        <authorList>
            <consortium name="Ensembl"/>
        </authorList>
    </citation>
    <scope>IDENTIFICATION</scope>
</reference>
<dbReference type="SUPFAM" id="SSF52799">
    <property type="entry name" value="(Phosphotyrosine protein) phosphatases II"/>
    <property type="match status" value="1"/>
</dbReference>
<accession>A0A8C4Z199</accession>
<dbReference type="GeneTree" id="ENSGT00940000164883"/>
<dbReference type="AlphaFoldDB" id="A0A8C4Z199"/>
<dbReference type="Pfam" id="PF00581">
    <property type="entry name" value="Rhodanese"/>
    <property type="match status" value="1"/>
</dbReference>
<proteinExistence type="predicted"/>
<dbReference type="GO" id="GO:0019903">
    <property type="term" value="F:protein phosphatase binding"/>
    <property type="evidence" value="ECO:0007669"/>
    <property type="project" value="TreeGrafter"/>
</dbReference>
<evidence type="ECO:0000313" key="4">
    <source>
        <dbReference type="Proteomes" id="UP000694546"/>
    </source>
</evidence>
<dbReference type="Proteomes" id="UP000694546">
    <property type="component" value="Chromosome 7"/>
</dbReference>
<dbReference type="GO" id="GO:0001691">
    <property type="term" value="F:pseudophosphatase activity"/>
    <property type="evidence" value="ECO:0007669"/>
    <property type="project" value="TreeGrafter"/>
</dbReference>
<dbReference type="PROSITE" id="PS50206">
    <property type="entry name" value="RHODANESE_3"/>
    <property type="match status" value="1"/>
</dbReference>
<evidence type="ECO:0000259" key="1">
    <source>
        <dbReference type="PROSITE" id="PS50054"/>
    </source>
</evidence>
<feature type="domain" description="Tyrosine-protein phosphatase" evidence="1">
    <location>
        <begin position="141"/>
        <end position="283"/>
    </location>
</feature>
<dbReference type="InterPro" id="IPR001763">
    <property type="entry name" value="Rhodanese-like_dom"/>
</dbReference>
<dbReference type="OMA" id="RFCVVYD"/>
<dbReference type="InterPro" id="IPR053272">
    <property type="entry name" value="STY_interacting-like"/>
</dbReference>
<evidence type="ECO:0000259" key="2">
    <source>
        <dbReference type="PROSITE" id="PS50206"/>
    </source>
</evidence>
<protein>
    <recommendedName>
        <fullName evidence="5">Serine/threonine/tyrosine-interacting-like protein 1</fullName>
    </recommendedName>
</protein>
<dbReference type="SUPFAM" id="SSF52821">
    <property type="entry name" value="Rhodanese/Cell cycle control phosphatase"/>
    <property type="match status" value="1"/>
</dbReference>
<dbReference type="PANTHER" id="PTHR46659:SF1">
    <property type="entry name" value="SERINE_THREONINE_TYROSINE-INTERACTING-LIKE PROTEIN 1"/>
    <property type="match status" value="1"/>
</dbReference>
<dbReference type="InterPro" id="IPR020422">
    <property type="entry name" value="TYR_PHOSPHATASE_DUAL_dom"/>
</dbReference>
<dbReference type="Gene3D" id="3.90.190.10">
    <property type="entry name" value="Protein tyrosine phosphatase superfamily"/>
    <property type="match status" value="1"/>
</dbReference>
<evidence type="ECO:0008006" key="5">
    <source>
        <dbReference type="Google" id="ProtNLM"/>
    </source>
</evidence>
<feature type="domain" description="Rhodanese" evidence="2">
    <location>
        <begin position="33"/>
        <end position="124"/>
    </location>
</feature>
<dbReference type="InterPro" id="IPR036873">
    <property type="entry name" value="Rhodanese-like_dom_sf"/>
</dbReference>
<dbReference type="PANTHER" id="PTHR46659">
    <property type="entry name" value="SERINE/THREONINE/TYROSINE-INTERACTING-LIKE PROTEIN 1"/>
    <property type="match status" value="1"/>
</dbReference>
<dbReference type="InterPro" id="IPR000340">
    <property type="entry name" value="Dual-sp_phosphatase_cat-dom"/>
</dbReference>
<dbReference type="GO" id="GO:0004864">
    <property type="term" value="F:protein phosphatase inhibitor activity"/>
    <property type="evidence" value="ECO:0007669"/>
    <property type="project" value="TreeGrafter"/>
</dbReference>
<dbReference type="SMART" id="SM00195">
    <property type="entry name" value="DSPc"/>
    <property type="match status" value="1"/>
</dbReference>